<reference evidence="4" key="1">
    <citation type="submission" date="2020-10" db="EMBL/GenBank/DDBJ databases">
        <authorList>
            <person name="Kadnikov V."/>
            <person name="Beletsky A.V."/>
            <person name="Mardanov A.V."/>
            <person name="Karnachuk O.V."/>
            <person name="Ravin N.V."/>
        </authorList>
    </citation>
    <scope>NUCLEOTIDE SEQUENCE</scope>
    <source>
        <strain evidence="4">Bu02</strain>
    </source>
</reference>
<comment type="similarity">
    <text evidence="3">Belongs to the gas vesicle GvpF/GvpL family.</text>
</comment>
<reference evidence="4" key="2">
    <citation type="journal article" date="2023" name="Biology">
        <title>Prokaryotic Life Associated with Coal-Fire Gas Vents Revealed by Metagenomics.</title>
        <authorList>
            <person name="Kadnikov V.V."/>
            <person name="Mardanov A.V."/>
            <person name="Beletsky A.V."/>
            <person name="Karnachuk O.V."/>
            <person name="Ravin N.V."/>
        </authorList>
    </citation>
    <scope>NUCLEOTIDE SEQUENCE</scope>
    <source>
        <strain evidence="4">Bu02</strain>
    </source>
</reference>
<comment type="subcellular location">
    <subcellularLocation>
        <location evidence="2">Gas vesicle</location>
    </subcellularLocation>
</comment>
<protein>
    <submittedName>
        <fullName evidence="4">GvpL/GvpF family gas vesicle protein</fullName>
    </submittedName>
</protein>
<gene>
    <name evidence="4" type="ORF">IMF26_04065</name>
</gene>
<evidence type="ECO:0000256" key="2">
    <source>
        <dbReference type="ARBA" id="ARBA00035108"/>
    </source>
</evidence>
<organism evidence="4">
    <name type="scientific">Candidatus Fermentithermobacillus carboniphilus</name>
    <dbReference type="NCBI Taxonomy" id="3085328"/>
    <lineage>
        <taxon>Bacteria</taxon>
        <taxon>Bacillati</taxon>
        <taxon>Bacillota</taxon>
        <taxon>Candidatus Fermentithermobacillia</taxon>
        <taxon>Candidatus Fermentithermobacillales</taxon>
        <taxon>Candidatus Fermentithermobacillaceae</taxon>
        <taxon>Candidatus Fermentithermobacillus</taxon>
    </lineage>
</organism>
<dbReference type="PANTHER" id="PTHR36852:SF1">
    <property type="entry name" value="PROTEIN GVPL 2"/>
    <property type="match status" value="1"/>
</dbReference>
<dbReference type="PANTHER" id="PTHR36852">
    <property type="entry name" value="PROTEIN GVPL 2"/>
    <property type="match status" value="1"/>
</dbReference>
<dbReference type="EMBL" id="CP062796">
    <property type="protein sequence ID" value="QUL99239.1"/>
    <property type="molecule type" value="Genomic_DNA"/>
</dbReference>
<evidence type="ECO:0000256" key="1">
    <source>
        <dbReference type="ARBA" id="ARBA00022987"/>
    </source>
</evidence>
<evidence type="ECO:0000313" key="4">
    <source>
        <dbReference type="EMBL" id="QUL99239.1"/>
    </source>
</evidence>
<dbReference type="InterPro" id="IPR009430">
    <property type="entry name" value="GvpL/GvpF"/>
</dbReference>
<dbReference type="GO" id="GO:0031412">
    <property type="term" value="P:gas vesicle organization"/>
    <property type="evidence" value="ECO:0007669"/>
    <property type="project" value="InterPro"/>
</dbReference>
<accession>A0AAT9LEY6</accession>
<sequence>MTSFKYIYGIIPGSHEITLPVVGIDGAQVYTIFASGLSAVISTIEDKAVDPTRKNLQAHLAVQTRLMGEFTLLPAAFGMVADSDEDIKHVLQENHSLFESEIKKVYGKVEAAVQVMWNREAVLAELDRVDPEFSRLRKELARVSPDEARGLMVQIGKKVEELSSRWQNRYGSAIHHELKTASEDAVLHSIAAPQCILNASYLVDKRKEREFSDKMSALGAQHAGKLEFKYTPNLPPYSFVELRIQGR</sequence>
<keyword evidence="1" id="KW-0304">Gas vesicle</keyword>
<dbReference type="KEGG" id="fcz:IMF26_04065"/>
<dbReference type="GO" id="GO:0031411">
    <property type="term" value="C:gas vesicle"/>
    <property type="evidence" value="ECO:0007669"/>
    <property type="project" value="UniProtKB-SubCell"/>
</dbReference>
<dbReference type="AlphaFoldDB" id="A0AAT9LEY6"/>
<name>A0AAT9LEY6_9FIRM</name>
<dbReference type="Pfam" id="PF06386">
    <property type="entry name" value="GvpL_GvpF"/>
    <property type="match status" value="1"/>
</dbReference>
<evidence type="ECO:0000256" key="3">
    <source>
        <dbReference type="ARBA" id="ARBA00035643"/>
    </source>
</evidence>
<proteinExistence type="inferred from homology"/>